<keyword evidence="2" id="KW-1185">Reference proteome</keyword>
<evidence type="ECO:0000313" key="2">
    <source>
        <dbReference type="Proteomes" id="UP000320421"/>
    </source>
</evidence>
<dbReference type="AlphaFoldDB" id="A0A517PXL5"/>
<dbReference type="RefSeq" id="WP_145192543.1">
    <property type="nucleotide sequence ID" value="NZ_CP036266.1"/>
</dbReference>
<dbReference type="PANTHER" id="PTHR40691">
    <property type="entry name" value="(NA+)-NQR MATURATION NQRM"/>
    <property type="match status" value="1"/>
</dbReference>
<accession>A0A5A8BKI7</accession>
<protein>
    <submittedName>
        <fullName evidence="1">Uncharacterized protein</fullName>
    </submittedName>
</protein>
<proteinExistence type="predicted"/>
<dbReference type="EMBL" id="CP036266">
    <property type="protein sequence ID" value="QDT24125.1"/>
    <property type="molecule type" value="Genomic_DNA"/>
</dbReference>
<organism evidence="1 2">
    <name type="scientific">Gimesia chilikensis</name>
    <dbReference type="NCBI Taxonomy" id="2605989"/>
    <lineage>
        <taxon>Bacteria</taxon>
        <taxon>Pseudomonadati</taxon>
        <taxon>Planctomycetota</taxon>
        <taxon>Planctomycetia</taxon>
        <taxon>Planctomycetales</taxon>
        <taxon>Planctomycetaceae</taxon>
        <taxon>Gimesia</taxon>
    </lineage>
</organism>
<sequence>MSTVLFALAIFALAFAGMAVGVIFSNRCIKGSCGGLNNIEGAEGCSQCGGCSVGDKMKEHDHATAAGSCAVEEEDTSLTSGAK</sequence>
<name>A0A517PXL5_9PLAN</name>
<dbReference type="InterPro" id="IPR007495">
    <property type="entry name" value="NqrM"/>
</dbReference>
<evidence type="ECO:0000313" key="1">
    <source>
        <dbReference type="EMBL" id="QDT24125.1"/>
    </source>
</evidence>
<dbReference type="OrthoDB" id="5296227at2"/>
<reference evidence="1 2" key="1">
    <citation type="submission" date="2019-02" db="EMBL/GenBank/DDBJ databases">
        <title>Deep-cultivation of Planctomycetes and their phenomic and genomic characterization uncovers novel biology.</title>
        <authorList>
            <person name="Wiegand S."/>
            <person name="Jogler M."/>
            <person name="Boedeker C."/>
            <person name="Pinto D."/>
            <person name="Vollmers J."/>
            <person name="Rivas-Marin E."/>
            <person name="Kohn T."/>
            <person name="Peeters S.H."/>
            <person name="Heuer A."/>
            <person name="Rast P."/>
            <person name="Oberbeckmann S."/>
            <person name="Bunk B."/>
            <person name="Jeske O."/>
            <person name="Meyerdierks A."/>
            <person name="Storesund J.E."/>
            <person name="Kallscheuer N."/>
            <person name="Luecker S."/>
            <person name="Lage O.M."/>
            <person name="Pohl T."/>
            <person name="Merkel B.J."/>
            <person name="Hornburger P."/>
            <person name="Mueller R.-W."/>
            <person name="Bruemmer F."/>
            <person name="Labrenz M."/>
            <person name="Spormann A.M."/>
            <person name="Op den Camp H."/>
            <person name="Overmann J."/>
            <person name="Amann R."/>
            <person name="Jetten M.S.M."/>
            <person name="Mascher T."/>
            <person name="Medema M.H."/>
            <person name="Devos D.P."/>
            <person name="Kaster A.-K."/>
            <person name="Ovreas L."/>
            <person name="Rohde M."/>
            <person name="Galperin M.Y."/>
            <person name="Jogler C."/>
        </authorList>
    </citation>
    <scope>NUCLEOTIDE SEQUENCE [LARGE SCALE GENOMIC DNA]</scope>
    <source>
        <strain evidence="1 2">HG66A1</strain>
    </source>
</reference>
<gene>
    <name evidence="1" type="ORF">HG66A1_59560</name>
</gene>
<accession>A0A517PXL5</accession>
<dbReference type="Proteomes" id="UP000320421">
    <property type="component" value="Chromosome"/>
</dbReference>
<dbReference type="PANTHER" id="PTHR40691:SF3">
    <property type="entry name" value="(NA+)-NQR MATURATION NQRM"/>
    <property type="match status" value="1"/>
</dbReference>